<dbReference type="AlphaFoldDB" id="A0A1Y0ECH7"/>
<dbReference type="OrthoDB" id="9804804at2"/>
<dbReference type="KEGG" id="lvs:LOKVESSMR4R_01994"/>
<keyword evidence="1" id="KW-1133">Transmembrane helix</keyword>
<dbReference type="InterPro" id="IPR021309">
    <property type="entry name" value="YgaP-like_TM"/>
</dbReference>
<keyword evidence="1" id="KW-0812">Transmembrane</keyword>
<evidence type="ECO:0000259" key="2">
    <source>
        <dbReference type="Pfam" id="PF11127"/>
    </source>
</evidence>
<keyword evidence="1" id="KW-0472">Membrane</keyword>
<organism evidence="3 4">
    <name type="scientific">Yoonia vestfoldensis</name>
    <dbReference type="NCBI Taxonomy" id="245188"/>
    <lineage>
        <taxon>Bacteria</taxon>
        <taxon>Pseudomonadati</taxon>
        <taxon>Pseudomonadota</taxon>
        <taxon>Alphaproteobacteria</taxon>
        <taxon>Rhodobacterales</taxon>
        <taxon>Paracoccaceae</taxon>
        <taxon>Yoonia</taxon>
    </lineage>
</organism>
<dbReference type="Proteomes" id="UP000195273">
    <property type="component" value="Chromosome"/>
</dbReference>
<accession>A0A1Y0ECH7</accession>
<name>A0A1Y0ECH7_9RHOB</name>
<keyword evidence="4" id="KW-1185">Reference proteome</keyword>
<dbReference type="Pfam" id="PF11127">
    <property type="entry name" value="YgaP-like_TM"/>
    <property type="match status" value="1"/>
</dbReference>
<evidence type="ECO:0000256" key="1">
    <source>
        <dbReference type="SAM" id="Phobius"/>
    </source>
</evidence>
<evidence type="ECO:0000313" key="4">
    <source>
        <dbReference type="Proteomes" id="UP000195273"/>
    </source>
</evidence>
<feature type="transmembrane region" description="Helical" evidence="1">
    <location>
        <begin position="38"/>
        <end position="63"/>
    </location>
</feature>
<evidence type="ECO:0000313" key="3">
    <source>
        <dbReference type="EMBL" id="ARU01306.1"/>
    </source>
</evidence>
<protein>
    <submittedName>
        <fullName evidence="3">Membrane protein</fullName>
    </submittedName>
</protein>
<sequence>MTVNVGTLDRMIRGILGIVLLALPFVSGMALFDSTLATIISVVIGLVMLAVAATRSCPLYTILGMRTCKA</sequence>
<gene>
    <name evidence="3" type="ORF">LOKVESSMR4R_01994</name>
</gene>
<dbReference type="STRING" id="1122181.GCA_000382265_00717"/>
<reference evidence="3 4" key="1">
    <citation type="submission" date="2017-05" db="EMBL/GenBank/DDBJ databases">
        <title>Genome Sequence of Loktanella vestfoldensis Strain SMR4r Isolated from a Culture of the Diatom Skeletonema marinoi.</title>
        <authorList>
            <person name="Topel M."/>
            <person name="Pinder M.I.M."/>
            <person name="Johansson O.N."/>
            <person name="Kourtchenko O."/>
            <person name="Godhe A."/>
            <person name="Clarke A.K."/>
        </authorList>
    </citation>
    <scope>NUCLEOTIDE SEQUENCE [LARGE SCALE GENOMIC DNA]</scope>
    <source>
        <strain evidence="3 4">SMR4r</strain>
    </source>
</reference>
<dbReference type="EMBL" id="CP021431">
    <property type="protein sequence ID" value="ARU01306.1"/>
    <property type="molecule type" value="Genomic_DNA"/>
</dbReference>
<feature type="domain" description="Inner membrane protein YgaP-like transmembrane" evidence="2">
    <location>
        <begin position="1"/>
        <end position="69"/>
    </location>
</feature>
<proteinExistence type="predicted"/>
<feature type="transmembrane region" description="Helical" evidence="1">
    <location>
        <begin position="12"/>
        <end position="32"/>
    </location>
</feature>
<dbReference type="RefSeq" id="WP_087207999.1">
    <property type="nucleotide sequence ID" value="NZ_CP021431.1"/>
</dbReference>